<keyword evidence="2" id="KW-1185">Reference proteome</keyword>
<name>A0A4Y2GH26_ARAVE</name>
<reference evidence="1 2" key="1">
    <citation type="journal article" date="2019" name="Sci. Rep.">
        <title>Orb-weaving spider Araneus ventricosus genome elucidates the spidroin gene catalogue.</title>
        <authorList>
            <person name="Kono N."/>
            <person name="Nakamura H."/>
            <person name="Ohtoshi R."/>
            <person name="Moran D.A.P."/>
            <person name="Shinohara A."/>
            <person name="Yoshida Y."/>
            <person name="Fujiwara M."/>
            <person name="Mori M."/>
            <person name="Tomita M."/>
            <person name="Arakawa K."/>
        </authorList>
    </citation>
    <scope>NUCLEOTIDE SEQUENCE [LARGE SCALE GENOMIC DNA]</scope>
</reference>
<protein>
    <submittedName>
        <fullName evidence="1">Uncharacterized protein</fullName>
    </submittedName>
</protein>
<accession>A0A4Y2GH26</accession>
<gene>
    <name evidence="1" type="ORF">AVEN_197209_1</name>
</gene>
<dbReference type="EMBL" id="BGPR01001399">
    <property type="protein sequence ID" value="GBM52903.1"/>
    <property type="molecule type" value="Genomic_DNA"/>
</dbReference>
<comment type="caution">
    <text evidence="1">The sequence shown here is derived from an EMBL/GenBank/DDBJ whole genome shotgun (WGS) entry which is preliminary data.</text>
</comment>
<proteinExistence type="predicted"/>
<evidence type="ECO:0000313" key="1">
    <source>
        <dbReference type="EMBL" id="GBM52903.1"/>
    </source>
</evidence>
<dbReference type="AlphaFoldDB" id="A0A4Y2GH26"/>
<dbReference type="Proteomes" id="UP000499080">
    <property type="component" value="Unassembled WGS sequence"/>
</dbReference>
<evidence type="ECO:0000313" key="2">
    <source>
        <dbReference type="Proteomes" id="UP000499080"/>
    </source>
</evidence>
<sequence>MRDTSLFLYLRYLVSHLAFFSWRKYARPSISSPILLITGRGKKNRLNAKENTGIRSCVENNRQSEKRKCSCCQWQHLEQPDSGIDCVVDSKRAQKIVANMENGSIATPNGEWIDWIFIRRL</sequence>
<organism evidence="1 2">
    <name type="scientific">Araneus ventricosus</name>
    <name type="common">Orbweaver spider</name>
    <name type="synonym">Epeira ventricosa</name>
    <dbReference type="NCBI Taxonomy" id="182803"/>
    <lineage>
        <taxon>Eukaryota</taxon>
        <taxon>Metazoa</taxon>
        <taxon>Ecdysozoa</taxon>
        <taxon>Arthropoda</taxon>
        <taxon>Chelicerata</taxon>
        <taxon>Arachnida</taxon>
        <taxon>Araneae</taxon>
        <taxon>Araneomorphae</taxon>
        <taxon>Entelegynae</taxon>
        <taxon>Araneoidea</taxon>
        <taxon>Araneidae</taxon>
        <taxon>Araneus</taxon>
    </lineage>
</organism>